<dbReference type="Proteomes" id="UP000324800">
    <property type="component" value="Unassembled WGS sequence"/>
</dbReference>
<protein>
    <submittedName>
        <fullName evidence="1">Uncharacterized protein</fullName>
    </submittedName>
</protein>
<dbReference type="EMBL" id="SNRW01000193">
    <property type="protein sequence ID" value="KAA6402746.1"/>
    <property type="molecule type" value="Genomic_DNA"/>
</dbReference>
<organism evidence="1 2">
    <name type="scientific">Streblomastix strix</name>
    <dbReference type="NCBI Taxonomy" id="222440"/>
    <lineage>
        <taxon>Eukaryota</taxon>
        <taxon>Metamonada</taxon>
        <taxon>Preaxostyla</taxon>
        <taxon>Oxymonadida</taxon>
        <taxon>Streblomastigidae</taxon>
        <taxon>Streblomastix</taxon>
    </lineage>
</organism>
<sequence length="80" mass="9186">MKTQQRWQSVNAQVTFDGASLTDEQGEFLLGPRCDFFATAGHQYERNFERETTFSFAEVFCLLVCEINKGISLKQRNSIT</sequence>
<reference evidence="1 2" key="1">
    <citation type="submission" date="2019-03" db="EMBL/GenBank/DDBJ databases">
        <title>Single cell metagenomics reveals metabolic interactions within the superorganism composed of flagellate Streblomastix strix and complex community of Bacteroidetes bacteria on its surface.</title>
        <authorList>
            <person name="Treitli S.C."/>
            <person name="Kolisko M."/>
            <person name="Husnik F."/>
            <person name="Keeling P."/>
            <person name="Hampl V."/>
        </authorList>
    </citation>
    <scope>NUCLEOTIDE SEQUENCE [LARGE SCALE GENOMIC DNA]</scope>
    <source>
        <strain evidence="1">ST1C</strain>
    </source>
</reference>
<gene>
    <name evidence="1" type="ORF">EZS28_001737</name>
</gene>
<dbReference type="AlphaFoldDB" id="A0A5J4X7P1"/>
<name>A0A5J4X7P1_9EUKA</name>
<accession>A0A5J4X7P1</accession>
<comment type="caution">
    <text evidence="1">The sequence shown here is derived from an EMBL/GenBank/DDBJ whole genome shotgun (WGS) entry which is preliminary data.</text>
</comment>
<evidence type="ECO:0000313" key="1">
    <source>
        <dbReference type="EMBL" id="KAA6402746.1"/>
    </source>
</evidence>
<proteinExistence type="predicted"/>
<evidence type="ECO:0000313" key="2">
    <source>
        <dbReference type="Proteomes" id="UP000324800"/>
    </source>
</evidence>